<dbReference type="InterPro" id="IPR027193">
    <property type="entry name" value="Noc4"/>
</dbReference>
<name>K1P9Z9_MAGGI</name>
<feature type="compositionally biased region" description="Acidic residues" evidence="2">
    <location>
        <begin position="162"/>
        <end position="171"/>
    </location>
</feature>
<proteinExistence type="inferred from homology"/>
<organism evidence="4">
    <name type="scientific">Magallana gigas</name>
    <name type="common">Pacific oyster</name>
    <name type="synonym">Crassostrea gigas</name>
    <dbReference type="NCBI Taxonomy" id="29159"/>
    <lineage>
        <taxon>Eukaryota</taxon>
        <taxon>Metazoa</taxon>
        <taxon>Spiralia</taxon>
        <taxon>Lophotrochozoa</taxon>
        <taxon>Mollusca</taxon>
        <taxon>Bivalvia</taxon>
        <taxon>Autobranchia</taxon>
        <taxon>Pteriomorphia</taxon>
        <taxon>Ostreida</taxon>
        <taxon>Ostreoidea</taxon>
        <taxon>Ostreidae</taxon>
        <taxon>Magallana</taxon>
    </lineage>
</organism>
<dbReference type="EMBL" id="JH818752">
    <property type="protein sequence ID" value="EKC18273.1"/>
    <property type="molecule type" value="Genomic_DNA"/>
</dbReference>
<dbReference type="GO" id="GO:0032040">
    <property type="term" value="C:small-subunit processome"/>
    <property type="evidence" value="ECO:0007669"/>
    <property type="project" value="TreeGrafter"/>
</dbReference>
<feature type="domain" description="CCAAT-binding factor" evidence="3">
    <location>
        <begin position="94"/>
        <end position="156"/>
    </location>
</feature>
<protein>
    <submittedName>
        <fullName evidence="4">Nucleolar complex protein 4-like protein</fullName>
    </submittedName>
</protein>
<dbReference type="PANTHER" id="PTHR12455:SF0">
    <property type="entry name" value="NUCLEOLAR COMPLEX PROTEIN 4 HOMOLOG"/>
    <property type="match status" value="1"/>
</dbReference>
<dbReference type="GO" id="GO:0030692">
    <property type="term" value="C:Noc4p-Nop14p complex"/>
    <property type="evidence" value="ECO:0007669"/>
    <property type="project" value="TreeGrafter"/>
</dbReference>
<gene>
    <name evidence="4" type="ORF">CGI_10014001</name>
</gene>
<dbReference type="HOGENOM" id="CLU_1134503_0_0_1"/>
<evidence type="ECO:0000259" key="3">
    <source>
        <dbReference type="Pfam" id="PF03914"/>
    </source>
</evidence>
<sequence>MAMMSMKPYTKIGKLMKPMCQEFKGKENLPNCVYKKVLTILHDKVMPNLTNPLYLSDFLTASYDIEVASDAESDLGYLDAKVFEKKNTDSGFGEHLPSAMVAAFAKKLARISLTAPASALTITIPFIYNLINRHPNCKILIHRETPEESLPLAPRDQAGAEPEGEPGLEVEQEGRVQLGDGVLELEEYAGGQTDTRRSDSNRVAEMTEDALRELVMRDFDLIVLDPLVLMVARRYRGGWGWIMDK</sequence>
<dbReference type="InParanoid" id="K1P9Z9"/>
<feature type="region of interest" description="Disordered" evidence="2">
    <location>
        <begin position="152"/>
        <end position="173"/>
    </location>
</feature>
<dbReference type="InterPro" id="IPR005612">
    <property type="entry name" value="CCAAT-binding_factor"/>
</dbReference>
<evidence type="ECO:0000256" key="1">
    <source>
        <dbReference type="ARBA" id="ARBA00007797"/>
    </source>
</evidence>
<dbReference type="AlphaFoldDB" id="K1P9Z9"/>
<accession>K1P9Z9</accession>
<dbReference type="GO" id="GO:0042254">
    <property type="term" value="P:ribosome biogenesis"/>
    <property type="evidence" value="ECO:0007669"/>
    <property type="project" value="InterPro"/>
</dbReference>
<dbReference type="Pfam" id="PF03914">
    <property type="entry name" value="CBF"/>
    <property type="match status" value="1"/>
</dbReference>
<reference evidence="4" key="1">
    <citation type="journal article" date="2012" name="Nature">
        <title>The oyster genome reveals stress adaptation and complexity of shell formation.</title>
        <authorList>
            <person name="Zhang G."/>
            <person name="Fang X."/>
            <person name="Guo X."/>
            <person name="Li L."/>
            <person name="Luo R."/>
            <person name="Xu F."/>
            <person name="Yang P."/>
            <person name="Zhang L."/>
            <person name="Wang X."/>
            <person name="Qi H."/>
            <person name="Xiong Z."/>
            <person name="Que H."/>
            <person name="Xie Y."/>
            <person name="Holland P.W."/>
            <person name="Paps J."/>
            <person name="Zhu Y."/>
            <person name="Wu F."/>
            <person name="Chen Y."/>
            <person name="Wang J."/>
            <person name="Peng C."/>
            <person name="Meng J."/>
            <person name="Yang L."/>
            <person name="Liu J."/>
            <person name="Wen B."/>
            <person name="Zhang N."/>
            <person name="Huang Z."/>
            <person name="Zhu Q."/>
            <person name="Feng Y."/>
            <person name="Mount A."/>
            <person name="Hedgecock D."/>
            <person name="Xu Z."/>
            <person name="Liu Y."/>
            <person name="Domazet-Loso T."/>
            <person name="Du Y."/>
            <person name="Sun X."/>
            <person name="Zhang S."/>
            <person name="Liu B."/>
            <person name="Cheng P."/>
            <person name="Jiang X."/>
            <person name="Li J."/>
            <person name="Fan D."/>
            <person name="Wang W."/>
            <person name="Fu W."/>
            <person name="Wang T."/>
            <person name="Wang B."/>
            <person name="Zhang J."/>
            <person name="Peng Z."/>
            <person name="Li Y."/>
            <person name="Li N."/>
            <person name="Wang J."/>
            <person name="Chen M."/>
            <person name="He Y."/>
            <person name="Tan F."/>
            <person name="Song X."/>
            <person name="Zheng Q."/>
            <person name="Huang R."/>
            <person name="Yang H."/>
            <person name="Du X."/>
            <person name="Chen L."/>
            <person name="Yang M."/>
            <person name="Gaffney P.M."/>
            <person name="Wang S."/>
            <person name="Luo L."/>
            <person name="She Z."/>
            <person name="Ming Y."/>
            <person name="Huang W."/>
            <person name="Zhang S."/>
            <person name="Huang B."/>
            <person name="Zhang Y."/>
            <person name="Qu T."/>
            <person name="Ni P."/>
            <person name="Miao G."/>
            <person name="Wang J."/>
            <person name="Wang Q."/>
            <person name="Steinberg C.E."/>
            <person name="Wang H."/>
            <person name="Li N."/>
            <person name="Qian L."/>
            <person name="Zhang G."/>
            <person name="Li Y."/>
            <person name="Yang H."/>
            <person name="Liu X."/>
            <person name="Wang J."/>
            <person name="Yin Y."/>
            <person name="Wang J."/>
        </authorList>
    </citation>
    <scope>NUCLEOTIDE SEQUENCE [LARGE SCALE GENOMIC DNA]</scope>
    <source>
        <strain evidence="4">05x7-T-G4-1.051#20</strain>
    </source>
</reference>
<comment type="similarity">
    <text evidence="1">Belongs to the CBF/MAK21 family.</text>
</comment>
<evidence type="ECO:0000256" key="2">
    <source>
        <dbReference type="SAM" id="MobiDB-lite"/>
    </source>
</evidence>
<evidence type="ECO:0000313" key="4">
    <source>
        <dbReference type="EMBL" id="EKC18273.1"/>
    </source>
</evidence>
<dbReference type="PANTHER" id="PTHR12455">
    <property type="entry name" value="NUCLEOLAR COMPLEX PROTEIN 4"/>
    <property type="match status" value="1"/>
</dbReference>